<gene>
    <name evidence="1" type="ORF">METZ01_LOCUS481578</name>
</gene>
<dbReference type="GO" id="GO:0005085">
    <property type="term" value="F:guanyl-nucleotide exchange factor activity"/>
    <property type="evidence" value="ECO:0007669"/>
    <property type="project" value="TreeGrafter"/>
</dbReference>
<name>A0A383C970_9ZZZZ</name>
<dbReference type="PANTHER" id="PTHR45982:SF1">
    <property type="entry name" value="REGULATOR OF CHROMOSOME CONDENSATION"/>
    <property type="match status" value="1"/>
</dbReference>
<proteinExistence type="predicted"/>
<sequence>NLPVVNLGTGRTATAIAARRTHSCALLDNASVKCWGYNLRGQLGIGSTNHMGDNSSEMGDNLPVVNLGTGRTATAIDARNISTCAILDNGSIKCWGCNSDGNLGYGHTILLGDDSDEMGDNLSAIDL</sequence>
<dbReference type="InterPro" id="IPR051553">
    <property type="entry name" value="Ran_GTPase-activating"/>
</dbReference>
<dbReference type="SUPFAM" id="SSF50985">
    <property type="entry name" value="RCC1/BLIP-II"/>
    <property type="match status" value="1"/>
</dbReference>
<dbReference type="InterPro" id="IPR009091">
    <property type="entry name" value="RCC1/BLIP-II"/>
</dbReference>
<dbReference type="AlphaFoldDB" id="A0A383C970"/>
<dbReference type="PANTHER" id="PTHR45982">
    <property type="entry name" value="REGULATOR OF CHROMOSOME CONDENSATION"/>
    <property type="match status" value="1"/>
</dbReference>
<accession>A0A383C970</accession>
<evidence type="ECO:0000313" key="1">
    <source>
        <dbReference type="EMBL" id="SVE28724.1"/>
    </source>
</evidence>
<protein>
    <submittedName>
        <fullName evidence="1">Uncharacterized protein</fullName>
    </submittedName>
</protein>
<feature type="non-terminal residue" evidence="1">
    <location>
        <position position="1"/>
    </location>
</feature>
<dbReference type="Pfam" id="PF13540">
    <property type="entry name" value="RCC1_2"/>
    <property type="match status" value="2"/>
</dbReference>
<dbReference type="EMBL" id="UINC01206884">
    <property type="protein sequence ID" value="SVE28724.1"/>
    <property type="molecule type" value="Genomic_DNA"/>
</dbReference>
<reference evidence="1" key="1">
    <citation type="submission" date="2018-05" db="EMBL/GenBank/DDBJ databases">
        <authorList>
            <person name="Lanie J.A."/>
            <person name="Ng W.-L."/>
            <person name="Kazmierczak K.M."/>
            <person name="Andrzejewski T.M."/>
            <person name="Davidsen T.M."/>
            <person name="Wayne K.J."/>
            <person name="Tettelin H."/>
            <person name="Glass J.I."/>
            <person name="Rusch D."/>
            <person name="Podicherti R."/>
            <person name="Tsui H.-C.T."/>
            <person name="Winkler M.E."/>
        </authorList>
    </citation>
    <scope>NUCLEOTIDE SEQUENCE</scope>
</reference>
<dbReference type="GO" id="GO:0005737">
    <property type="term" value="C:cytoplasm"/>
    <property type="evidence" value="ECO:0007669"/>
    <property type="project" value="TreeGrafter"/>
</dbReference>
<organism evidence="1">
    <name type="scientific">marine metagenome</name>
    <dbReference type="NCBI Taxonomy" id="408172"/>
    <lineage>
        <taxon>unclassified sequences</taxon>
        <taxon>metagenomes</taxon>
        <taxon>ecological metagenomes</taxon>
    </lineage>
</organism>
<dbReference type="Gene3D" id="2.130.10.30">
    <property type="entry name" value="Regulator of chromosome condensation 1/beta-lactamase-inhibitor protein II"/>
    <property type="match status" value="1"/>
</dbReference>